<dbReference type="KEGG" id="adl:AURDEDRAFT_176122"/>
<gene>
    <name evidence="2" type="ORF">AURDEDRAFT_176122</name>
</gene>
<keyword evidence="3" id="KW-1185">Reference proteome</keyword>
<proteinExistence type="predicted"/>
<feature type="compositionally biased region" description="Pro residues" evidence="1">
    <location>
        <begin position="323"/>
        <end position="332"/>
    </location>
</feature>
<dbReference type="Proteomes" id="UP000006514">
    <property type="component" value="Unassembled WGS sequence"/>
</dbReference>
<evidence type="ECO:0000313" key="3">
    <source>
        <dbReference type="Proteomes" id="UP000006514"/>
    </source>
</evidence>
<dbReference type="EMBL" id="JH687918">
    <property type="protein sequence ID" value="EJD34832.1"/>
    <property type="molecule type" value="Genomic_DNA"/>
</dbReference>
<reference evidence="3" key="1">
    <citation type="journal article" date="2012" name="Science">
        <title>The Paleozoic origin of enzymatic lignin decomposition reconstructed from 31 fungal genomes.</title>
        <authorList>
            <person name="Floudas D."/>
            <person name="Binder M."/>
            <person name="Riley R."/>
            <person name="Barry K."/>
            <person name="Blanchette R.A."/>
            <person name="Henrissat B."/>
            <person name="Martinez A.T."/>
            <person name="Otillar R."/>
            <person name="Spatafora J.W."/>
            <person name="Yadav J.S."/>
            <person name="Aerts A."/>
            <person name="Benoit I."/>
            <person name="Boyd A."/>
            <person name="Carlson A."/>
            <person name="Copeland A."/>
            <person name="Coutinho P.M."/>
            <person name="de Vries R.P."/>
            <person name="Ferreira P."/>
            <person name="Findley K."/>
            <person name="Foster B."/>
            <person name="Gaskell J."/>
            <person name="Glotzer D."/>
            <person name="Gorecki P."/>
            <person name="Heitman J."/>
            <person name="Hesse C."/>
            <person name="Hori C."/>
            <person name="Igarashi K."/>
            <person name="Jurgens J.A."/>
            <person name="Kallen N."/>
            <person name="Kersten P."/>
            <person name="Kohler A."/>
            <person name="Kuees U."/>
            <person name="Kumar T.K.A."/>
            <person name="Kuo A."/>
            <person name="LaButti K."/>
            <person name="Larrondo L.F."/>
            <person name="Lindquist E."/>
            <person name="Ling A."/>
            <person name="Lombard V."/>
            <person name="Lucas S."/>
            <person name="Lundell T."/>
            <person name="Martin R."/>
            <person name="McLaughlin D.J."/>
            <person name="Morgenstern I."/>
            <person name="Morin E."/>
            <person name="Murat C."/>
            <person name="Nagy L.G."/>
            <person name="Nolan M."/>
            <person name="Ohm R.A."/>
            <person name="Patyshakuliyeva A."/>
            <person name="Rokas A."/>
            <person name="Ruiz-Duenas F.J."/>
            <person name="Sabat G."/>
            <person name="Salamov A."/>
            <person name="Samejima M."/>
            <person name="Schmutz J."/>
            <person name="Slot J.C."/>
            <person name="St John F."/>
            <person name="Stenlid J."/>
            <person name="Sun H."/>
            <person name="Sun S."/>
            <person name="Syed K."/>
            <person name="Tsang A."/>
            <person name="Wiebenga A."/>
            <person name="Young D."/>
            <person name="Pisabarro A."/>
            <person name="Eastwood D.C."/>
            <person name="Martin F."/>
            <person name="Cullen D."/>
            <person name="Grigoriev I.V."/>
            <person name="Hibbett D.S."/>
        </authorList>
    </citation>
    <scope>NUCLEOTIDE SEQUENCE [LARGE SCALE GENOMIC DNA]</scope>
    <source>
        <strain evidence="3">TFB10046</strain>
    </source>
</reference>
<feature type="compositionally biased region" description="Basic and acidic residues" evidence="1">
    <location>
        <begin position="612"/>
        <end position="621"/>
    </location>
</feature>
<sequence>MPPTSLALQWNGLRGSSTEELMEKWEKNPLWFGHQLHRSLDAFSASMFEDFRDKYPETADADPEGWTNSRLSHHNRSIFTTSEKAMETLFPPQKKRRATGARYRFAAAHKDEIDRLFNERKGEDEKQSPGMRNRLWHSIVAELISNHAEEYEALKEKMGDDDEDDNDPRPLPDPVVVASFKGTVQHILDWWAVHTGFTFVLGVVGNDGQDDVVACYDDKISNFLGSNPALKQTLEEALVAHVLGNRDVPQPPQFVPSRDPSLARAQDQAQGAPPKDTNEQDAGNEKVLEDAMETQTTSWSPTPDVHAVSTPAPQPEQHSSFSLPPPLSPPPVLQDTSSSLKSTPQRPADQTRSTATGQVSVDPEVVLSTPLAAEKEAILALVAKTQAEKWMTKDLGFFLDSSDSPGWIGLIRAWVRYEKEHLTHKERLISDYLRPNVYKVFWTRNCWTQPSDDDLNTFHSDFIAWYVSLQPDARKAGGITRFIDLKPADIVDKGVYGNLYLSGGRGIVVILFGIAWLLRAGARIPVCSAQSAATADTLVSDVKSIISVLCTRVGDNGLERRCAGVPGPQHAGPSRNNKRKEAPESDEDAASGSRKNAKVVGDAKGGAKQKKSGIEAEKGEHAGEKVMSLSWIVARGRGNYEYTM</sequence>
<feature type="compositionally biased region" description="Polar residues" evidence="1">
    <location>
        <begin position="334"/>
        <end position="359"/>
    </location>
</feature>
<protein>
    <submittedName>
        <fullName evidence="2">Uncharacterized protein</fullName>
    </submittedName>
</protein>
<dbReference type="OrthoDB" id="10682603at2759"/>
<evidence type="ECO:0000313" key="2">
    <source>
        <dbReference type="EMBL" id="EJD34832.1"/>
    </source>
</evidence>
<dbReference type="InParanoid" id="J0WQL0"/>
<organism evidence="2 3">
    <name type="scientific">Auricularia subglabra (strain TFB-10046 / SS5)</name>
    <name type="common">White-rot fungus</name>
    <name type="synonym">Auricularia delicata (strain TFB10046)</name>
    <dbReference type="NCBI Taxonomy" id="717982"/>
    <lineage>
        <taxon>Eukaryota</taxon>
        <taxon>Fungi</taxon>
        <taxon>Dikarya</taxon>
        <taxon>Basidiomycota</taxon>
        <taxon>Agaricomycotina</taxon>
        <taxon>Agaricomycetes</taxon>
        <taxon>Auriculariales</taxon>
        <taxon>Auriculariaceae</taxon>
        <taxon>Auricularia</taxon>
    </lineage>
</organism>
<evidence type="ECO:0000256" key="1">
    <source>
        <dbReference type="SAM" id="MobiDB-lite"/>
    </source>
</evidence>
<accession>J0WQL0</accession>
<name>J0WQL0_AURST</name>
<feature type="region of interest" description="Disordered" evidence="1">
    <location>
        <begin position="563"/>
        <end position="621"/>
    </location>
</feature>
<feature type="region of interest" description="Disordered" evidence="1">
    <location>
        <begin position="246"/>
        <end position="361"/>
    </location>
</feature>
<dbReference type="AlphaFoldDB" id="J0WQL0"/>